<organism evidence="3 4">
    <name type="scientific">Fructilactobacillus cliffordii</name>
    <dbReference type="NCBI Taxonomy" id="2940299"/>
    <lineage>
        <taxon>Bacteria</taxon>
        <taxon>Bacillati</taxon>
        <taxon>Bacillota</taxon>
        <taxon>Bacilli</taxon>
        <taxon>Lactobacillales</taxon>
        <taxon>Lactobacillaceae</taxon>
        <taxon>Fructilactobacillus</taxon>
    </lineage>
</organism>
<name>A0A9Q9E319_9LACO</name>
<evidence type="ECO:0000313" key="3">
    <source>
        <dbReference type="EMBL" id="USS89404.1"/>
    </source>
</evidence>
<feature type="transmembrane region" description="Helical" evidence="2">
    <location>
        <begin position="12"/>
        <end position="31"/>
    </location>
</feature>
<keyword evidence="2" id="KW-1133">Transmembrane helix</keyword>
<dbReference type="AlphaFoldDB" id="A0A9Q9E319"/>
<evidence type="ECO:0000313" key="4">
    <source>
        <dbReference type="Proteomes" id="UP001055911"/>
    </source>
</evidence>
<keyword evidence="2" id="KW-0472">Membrane</keyword>
<feature type="compositionally biased region" description="Basic and acidic residues" evidence="1">
    <location>
        <begin position="54"/>
        <end position="77"/>
    </location>
</feature>
<dbReference type="EMBL" id="CP097119">
    <property type="protein sequence ID" value="USS89404.1"/>
    <property type="molecule type" value="Genomic_DNA"/>
</dbReference>
<evidence type="ECO:0000256" key="1">
    <source>
        <dbReference type="SAM" id="MobiDB-lite"/>
    </source>
</evidence>
<evidence type="ECO:0000256" key="2">
    <source>
        <dbReference type="SAM" id="Phobius"/>
    </source>
</evidence>
<sequence length="85" mass="9481">MMKKLKQIVTPARIIVVVAVVILAGLVTWNVSIYNQRKAAQADATTTQQKINKVSKDFTPKYKKTEAQAKKEFRATHSDPLNPGN</sequence>
<gene>
    <name evidence="3" type="ORF">M3M40_00940</name>
</gene>
<keyword evidence="2" id="KW-0812">Transmembrane</keyword>
<dbReference type="RefSeq" id="WP_252766954.1">
    <property type="nucleotide sequence ID" value="NZ_CP097119.1"/>
</dbReference>
<feature type="region of interest" description="Disordered" evidence="1">
    <location>
        <begin position="53"/>
        <end position="85"/>
    </location>
</feature>
<dbReference type="Proteomes" id="UP001055911">
    <property type="component" value="Chromosome"/>
</dbReference>
<accession>A0A9Q9E319</accession>
<reference evidence="3" key="1">
    <citation type="submission" date="2022-05" db="EMBL/GenBank/DDBJ databases">
        <authorList>
            <person name="Oliphant S.A."/>
            <person name="Watson-Haigh N.S."/>
            <person name="Sumby K.M."/>
            <person name="Gardner J.M."/>
            <person name="Jiranek V."/>
        </authorList>
    </citation>
    <scope>NUCLEOTIDE SEQUENCE</scope>
    <source>
        <strain evidence="3">KI4_B1</strain>
    </source>
</reference>
<protein>
    <submittedName>
        <fullName evidence="3">Uncharacterized protein</fullName>
    </submittedName>
</protein>
<keyword evidence="4" id="KW-1185">Reference proteome</keyword>
<proteinExistence type="predicted"/>